<reference evidence="2 3" key="1">
    <citation type="submission" date="2017-09" db="EMBL/GenBank/DDBJ databases">
        <title>Depth-based differentiation of microbial function through sediment-hosted aquifers and enrichment of novel symbionts in the deep terrestrial subsurface.</title>
        <authorList>
            <person name="Probst A.J."/>
            <person name="Ladd B."/>
            <person name="Jarett J.K."/>
            <person name="Geller-Mcgrath D.E."/>
            <person name="Sieber C.M."/>
            <person name="Emerson J.B."/>
            <person name="Anantharaman K."/>
            <person name="Thomas B.C."/>
            <person name="Malmstrom R."/>
            <person name="Stieglmeier M."/>
            <person name="Klingl A."/>
            <person name="Woyke T."/>
            <person name="Ryan C.M."/>
            <person name="Banfield J.F."/>
        </authorList>
    </citation>
    <scope>NUCLEOTIDE SEQUENCE [LARGE SCALE GENOMIC DNA]</scope>
    <source>
        <strain evidence="2">CG10_big_fil_rev_8_21_14_0_10_42_12</strain>
    </source>
</reference>
<sequence length="135" mass="15579">MKTTKNNKSITAFLKSVADEQKRKDAETLLKLFKKATGMKPYMWGDSMIGFGEYEYTRRDGSKHKFFLTGFSPRVQNLTIYMMPGFKKNTDDLKKLGKHKTSVGCLYVKRLSDVDLNVLEKMVKNSTAEMKNNYI</sequence>
<evidence type="ECO:0000313" key="3">
    <source>
        <dbReference type="Proteomes" id="UP000231333"/>
    </source>
</evidence>
<dbReference type="SUPFAM" id="SSF159888">
    <property type="entry name" value="YdhG-like"/>
    <property type="match status" value="1"/>
</dbReference>
<accession>A0A2H0QUQ7</accession>
<feature type="domain" description="YdhG-like" evidence="1">
    <location>
        <begin position="22"/>
        <end position="125"/>
    </location>
</feature>
<dbReference type="Proteomes" id="UP000231333">
    <property type="component" value="Unassembled WGS sequence"/>
</dbReference>
<protein>
    <recommendedName>
        <fullName evidence="1">YdhG-like domain-containing protein</fullName>
    </recommendedName>
</protein>
<name>A0A2H0QUQ7_9BACT</name>
<organism evidence="2 3">
    <name type="scientific">Candidatus Zambryskibacteria bacterium CG10_big_fil_rev_8_21_14_0_10_42_12</name>
    <dbReference type="NCBI Taxonomy" id="1975115"/>
    <lineage>
        <taxon>Bacteria</taxon>
        <taxon>Candidatus Zambryskiibacteriota</taxon>
    </lineage>
</organism>
<proteinExistence type="predicted"/>
<evidence type="ECO:0000313" key="2">
    <source>
        <dbReference type="EMBL" id="PIR38010.1"/>
    </source>
</evidence>
<evidence type="ECO:0000259" key="1">
    <source>
        <dbReference type="Pfam" id="PF08818"/>
    </source>
</evidence>
<gene>
    <name evidence="2" type="ORF">COV34_02895</name>
</gene>
<dbReference type="EMBL" id="PCXL01000013">
    <property type="protein sequence ID" value="PIR38010.1"/>
    <property type="molecule type" value="Genomic_DNA"/>
</dbReference>
<dbReference type="Pfam" id="PF08818">
    <property type="entry name" value="DUF1801"/>
    <property type="match status" value="1"/>
</dbReference>
<comment type="caution">
    <text evidence="2">The sequence shown here is derived from an EMBL/GenBank/DDBJ whole genome shotgun (WGS) entry which is preliminary data.</text>
</comment>
<dbReference type="AlphaFoldDB" id="A0A2H0QUQ7"/>
<dbReference type="InterPro" id="IPR014922">
    <property type="entry name" value="YdhG-like"/>
</dbReference>